<sequence length="213" mass="23431">MTIVIVGLFAIFVAFVCLARRNLGPRRKKGTLIKTIVVLGPGGHSREMVEILKLLDRTRHVFSFIRPSGSTSGVFEDVSAFKLYGSGGNSHPWTAVRTVPSPHLSGKFPVRGIATLVYSFLRSIFVISSLNADLVISNGPGIAVPVLLATRIVNLLLARKTKTIYIESMCRVDTLSKSGRILRPFVDKFVVLWPNLAKYKGTTYLGSMIHTPY</sequence>
<dbReference type="Proteomes" id="UP000031512">
    <property type="component" value="Chromosome 1"/>
</dbReference>
<dbReference type="GO" id="GO:0006488">
    <property type="term" value="P:dolichol-linked oligosaccharide biosynthetic process"/>
    <property type="evidence" value="ECO:0007669"/>
    <property type="project" value="InterPro"/>
</dbReference>
<keyword evidence="9" id="KW-1185">Reference proteome</keyword>
<accession>L0AZX4</accession>
<dbReference type="AlphaFoldDB" id="L0AZX4"/>
<dbReference type="Gene3D" id="3.40.50.2000">
    <property type="entry name" value="Glycogen Phosphorylase B"/>
    <property type="match status" value="1"/>
</dbReference>
<dbReference type="GO" id="GO:0004577">
    <property type="term" value="F:N-acetylglucosaminyldiphosphodolichol N-acetylglucosaminyltransferase activity"/>
    <property type="evidence" value="ECO:0007669"/>
    <property type="project" value="TreeGrafter"/>
</dbReference>
<evidence type="ECO:0000256" key="3">
    <source>
        <dbReference type="ARBA" id="ARBA00017467"/>
    </source>
</evidence>
<gene>
    <name evidence="8" type="ORF">BEWA_032670</name>
</gene>
<reference evidence="8 9" key="1">
    <citation type="journal article" date="2012" name="BMC Genomics">
        <title>Comparative genomic analysis and phylogenetic position of Theileria equi.</title>
        <authorList>
            <person name="Kappmeyer L.S."/>
            <person name="Thiagarajan M."/>
            <person name="Herndon D.R."/>
            <person name="Ramsay J.D."/>
            <person name="Caler E."/>
            <person name="Djikeng A."/>
            <person name="Gillespie J.J."/>
            <person name="Lau A.O."/>
            <person name="Roalson E.H."/>
            <person name="Silva J.C."/>
            <person name="Silva M.G."/>
            <person name="Suarez C.E."/>
            <person name="Ueti M.W."/>
            <person name="Nene V.M."/>
            <person name="Mealey R.H."/>
            <person name="Knowles D.P."/>
            <person name="Brayton K.A."/>
        </authorList>
    </citation>
    <scope>NUCLEOTIDE SEQUENCE [LARGE SCALE GENOMIC DNA]</scope>
    <source>
        <strain evidence="8 9">WA</strain>
    </source>
</reference>
<evidence type="ECO:0000256" key="4">
    <source>
        <dbReference type="ARBA" id="ARBA00022692"/>
    </source>
</evidence>
<keyword evidence="7" id="KW-0472">Membrane</keyword>
<dbReference type="PANTHER" id="PTHR12154">
    <property type="entry name" value="GLYCOSYL TRANSFERASE-RELATED"/>
    <property type="match status" value="1"/>
</dbReference>
<keyword evidence="5" id="KW-0256">Endoplasmic reticulum</keyword>
<dbReference type="KEGG" id="beq:BEWA_032670"/>
<dbReference type="InterPro" id="IPR013969">
    <property type="entry name" value="Oligosacch_biosynth_Alg14"/>
</dbReference>
<protein>
    <recommendedName>
        <fullName evidence="3">UDP-N-acetylglucosamine transferase subunit ALG14</fullName>
    </recommendedName>
</protein>
<organism evidence="8 9">
    <name type="scientific">Theileria equi strain WA</name>
    <dbReference type="NCBI Taxonomy" id="1537102"/>
    <lineage>
        <taxon>Eukaryota</taxon>
        <taxon>Sar</taxon>
        <taxon>Alveolata</taxon>
        <taxon>Apicomplexa</taxon>
        <taxon>Aconoidasida</taxon>
        <taxon>Piroplasmida</taxon>
        <taxon>Theileriidae</taxon>
        <taxon>Theileria</taxon>
    </lineage>
</organism>
<name>L0AZX4_THEEQ</name>
<dbReference type="STRING" id="1537102.L0AZX4"/>
<dbReference type="PANTHER" id="PTHR12154:SF4">
    <property type="entry name" value="UDP-N-ACETYLGLUCOSAMINE TRANSFERASE SUBUNIT ALG14 HOMOLOG"/>
    <property type="match status" value="1"/>
</dbReference>
<evidence type="ECO:0000256" key="7">
    <source>
        <dbReference type="ARBA" id="ARBA00023136"/>
    </source>
</evidence>
<dbReference type="GeneID" id="15803458"/>
<dbReference type="Pfam" id="PF08660">
    <property type="entry name" value="Alg14"/>
    <property type="match status" value="1"/>
</dbReference>
<dbReference type="EMBL" id="CP001669">
    <property type="protein sequence ID" value="AFZ80414.1"/>
    <property type="molecule type" value="Genomic_DNA"/>
</dbReference>
<proteinExistence type="inferred from homology"/>
<dbReference type="OrthoDB" id="5978656at2759"/>
<comment type="similarity">
    <text evidence="2">Belongs to the ALG14 family.</text>
</comment>
<comment type="subcellular location">
    <subcellularLocation>
        <location evidence="1">Endoplasmic reticulum membrane</location>
        <topology evidence="1">Single-pass membrane protein</topology>
    </subcellularLocation>
</comment>
<evidence type="ECO:0000256" key="6">
    <source>
        <dbReference type="ARBA" id="ARBA00022989"/>
    </source>
</evidence>
<dbReference type="GO" id="GO:0005789">
    <property type="term" value="C:endoplasmic reticulum membrane"/>
    <property type="evidence" value="ECO:0007669"/>
    <property type="project" value="UniProtKB-SubCell"/>
</dbReference>
<keyword evidence="6" id="KW-1133">Transmembrane helix</keyword>
<keyword evidence="4" id="KW-0812">Transmembrane</keyword>
<dbReference type="eggNOG" id="KOG3339">
    <property type="taxonomic scope" value="Eukaryota"/>
</dbReference>
<evidence type="ECO:0000313" key="8">
    <source>
        <dbReference type="EMBL" id="AFZ80414.1"/>
    </source>
</evidence>
<dbReference type="VEuPathDB" id="PiroplasmaDB:BEWA_032670"/>
<evidence type="ECO:0000256" key="1">
    <source>
        <dbReference type="ARBA" id="ARBA00004389"/>
    </source>
</evidence>
<evidence type="ECO:0000313" key="9">
    <source>
        <dbReference type="Proteomes" id="UP000031512"/>
    </source>
</evidence>
<evidence type="ECO:0000256" key="5">
    <source>
        <dbReference type="ARBA" id="ARBA00022824"/>
    </source>
</evidence>
<evidence type="ECO:0000256" key="2">
    <source>
        <dbReference type="ARBA" id="ARBA00009731"/>
    </source>
</evidence>
<dbReference type="RefSeq" id="XP_004830080.1">
    <property type="nucleotide sequence ID" value="XM_004830023.1"/>
</dbReference>